<reference evidence="1 2" key="1">
    <citation type="submission" date="2024-04" db="EMBL/GenBank/DDBJ databases">
        <title>Dissimilatory iodate-reducing microorganisms contribute to the enrichment of iodine in groundwater.</title>
        <authorList>
            <person name="Jiang Z."/>
        </authorList>
    </citation>
    <scope>NUCLEOTIDE SEQUENCE [LARGE SCALE GENOMIC DNA]</scope>
    <source>
        <strain evidence="1 2">NCP973</strain>
        <plasmid evidence="1 2">unnamed1</plasmid>
    </source>
</reference>
<keyword evidence="1" id="KW-0614">Plasmid</keyword>
<name>A0ABZ2XL15_9RHOO</name>
<dbReference type="EMBL" id="CP151407">
    <property type="protein sequence ID" value="WZJ23320.1"/>
    <property type="molecule type" value="Genomic_DNA"/>
</dbReference>
<evidence type="ECO:0000313" key="2">
    <source>
        <dbReference type="Proteomes" id="UP001479520"/>
    </source>
</evidence>
<evidence type="ECO:0000313" key="1">
    <source>
        <dbReference type="EMBL" id="WZJ23320.1"/>
    </source>
</evidence>
<gene>
    <name evidence="1" type="ORF">AADV58_18085</name>
</gene>
<dbReference type="RefSeq" id="WP_341744659.1">
    <property type="nucleotide sequence ID" value="NZ_CP151407.1"/>
</dbReference>
<accession>A0ABZ2XL15</accession>
<geneLocation type="plasmid" evidence="1 2">
    <name>unnamed1</name>
</geneLocation>
<protein>
    <submittedName>
        <fullName evidence="1">Uncharacterized protein</fullName>
    </submittedName>
</protein>
<proteinExistence type="predicted"/>
<dbReference type="Proteomes" id="UP001479520">
    <property type="component" value="Plasmid unnamed1"/>
</dbReference>
<organism evidence="1 2">
    <name type="scientific">Azonexus hydrophilus</name>
    <dbReference type="NCBI Taxonomy" id="418702"/>
    <lineage>
        <taxon>Bacteria</taxon>
        <taxon>Pseudomonadati</taxon>
        <taxon>Pseudomonadota</taxon>
        <taxon>Betaproteobacteria</taxon>
        <taxon>Rhodocyclales</taxon>
        <taxon>Azonexaceae</taxon>
        <taxon>Azonexus</taxon>
    </lineage>
</organism>
<keyword evidence="2" id="KW-1185">Reference proteome</keyword>
<sequence>MHHIIEPNGNLTLVVDDDDCCEFLDIRDNTRGSDHGFLADLLEAFGFSTNARLFPVMPQQVGALTDAPMLTDDLEYEEGGEVTVRGRLWWFPAYELKSISDIMSRSGRVTFTLA</sequence>